<protein>
    <recommendedName>
        <fullName evidence="5">DUF3558 domain-containing protein</fullName>
    </recommendedName>
</protein>
<feature type="region of interest" description="Disordered" evidence="1">
    <location>
        <begin position="27"/>
        <end position="47"/>
    </location>
</feature>
<accession>A0ABT9BL57</accession>
<proteinExistence type="predicted"/>
<dbReference type="PROSITE" id="PS51257">
    <property type="entry name" value="PROKAR_LIPOPROTEIN"/>
    <property type="match status" value="1"/>
</dbReference>
<feature type="chain" id="PRO_5047532282" description="DUF3558 domain-containing protein" evidence="2">
    <location>
        <begin position="22"/>
        <end position="182"/>
    </location>
</feature>
<evidence type="ECO:0000313" key="4">
    <source>
        <dbReference type="Proteomes" id="UP001241072"/>
    </source>
</evidence>
<dbReference type="EMBL" id="JAUQUB010000001">
    <property type="protein sequence ID" value="MDO7881182.1"/>
    <property type="molecule type" value="Genomic_DNA"/>
</dbReference>
<dbReference type="Proteomes" id="UP001241072">
    <property type="component" value="Unassembled WGS sequence"/>
</dbReference>
<comment type="caution">
    <text evidence="3">The sequence shown here is derived from an EMBL/GenBank/DDBJ whole genome shotgun (WGS) entry which is preliminary data.</text>
</comment>
<name>A0ABT9BL57_9MICO</name>
<evidence type="ECO:0008006" key="5">
    <source>
        <dbReference type="Google" id="ProtNLM"/>
    </source>
</evidence>
<keyword evidence="2" id="KW-0732">Signal</keyword>
<sequence length="182" mass="18758">MFSRIRLAAVLPAVALAAALAACTTPSAGPAPEPSATPTAETPVGTGDFVPDEEWFAGLDEARNGLGEYVGWWNTQKCTYQQVIDGDFNCSIHIAGIQEQVLAVQSYLVDVVDIAPGSEDLVADLPEAASRSAEAAAAAEAFSDSGCDFSPGESCTDGADLLVSLATALDVALAGWETPPLR</sequence>
<feature type="signal peptide" evidence="2">
    <location>
        <begin position="1"/>
        <end position="21"/>
    </location>
</feature>
<reference evidence="3 4" key="1">
    <citation type="submission" date="2023-07" db="EMBL/GenBank/DDBJ databases">
        <title>Protaetiibacter sp. nov WY-16 isolated from soil.</title>
        <authorList>
            <person name="Liu B."/>
            <person name="Wan Y."/>
        </authorList>
    </citation>
    <scope>NUCLEOTIDE SEQUENCE [LARGE SCALE GENOMIC DNA]</scope>
    <source>
        <strain evidence="3 4">WY-16</strain>
    </source>
</reference>
<evidence type="ECO:0000313" key="3">
    <source>
        <dbReference type="EMBL" id="MDO7881182.1"/>
    </source>
</evidence>
<keyword evidence="4" id="KW-1185">Reference proteome</keyword>
<evidence type="ECO:0000256" key="2">
    <source>
        <dbReference type="SAM" id="SignalP"/>
    </source>
</evidence>
<dbReference type="RefSeq" id="WP_305001597.1">
    <property type="nucleotide sequence ID" value="NZ_JAUQUB010000001.1"/>
</dbReference>
<organism evidence="3 4">
    <name type="scientific">Antiquaquibacter soli</name>
    <dbReference type="NCBI Taxonomy" id="3064523"/>
    <lineage>
        <taxon>Bacteria</taxon>
        <taxon>Bacillati</taxon>
        <taxon>Actinomycetota</taxon>
        <taxon>Actinomycetes</taxon>
        <taxon>Micrococcales</taxon>
        <taxon>Microbacteriaceae</taxon>
        <taxon>Antiquaquibacter</taxon>
    </lineage>
</organism>
<gene>
    <name evidence="3" type="ORF">Q5716_02965</name>
</gene>
<evidence type="ECO:0000256" key="1">
    <source>
        <dbReference type="SAM" id="MobiDB-lite"/>
    </source>
</evidence>